<keyword evidence="2" id="KW-1185">Reference proteome</keyword>
<sequence length="73" mass="8036">MMIKNHLGKNVICTGGPKNTLNRVDNLSGSMALRSVANVRVEGGCAFQHKDFDRRYVSHTEVVGHTLFVGHDV</sequence>
<organism evidence="1 2">
    <name type="scientific">Dallia pectoralis</name>
    <name type="common">Alaska blackfish</name>
    <dbReference type="NCBI Taxonomy" id="75939"/>
    <lineage>
        <taxon>Eukaryota</taxon>
        <taxon>Metazoa</taxon>
        <taxon>Chordata</taxon>
        <taxon>Craniata</taxon>
        <taxon>Vertebrata</taxon>
        <taxon>Euteleostomi</taxon>
        <taxon>Actinopterygii</taxon>
        <taxon>Neopterygii</taxon>
        <taxon>Teleostei</taxon>
        <taxon>Protacanthopterygii</taxon>
        <taxon>Esociformes</taxon>
        <taxon>Umbridae</taxon>
        <taxon>Dallia</taxon>
    </lineage>
</organism>
<comment type="caution">
    <text evidence="1">The sequence shown here is derived from an EMBL/GenBank/DDBJ whole genome shotgun (WGS) entry which is preliminary data.</text>
</comment>
<evidence type="ECO:0000313" key="1">
    <source>
        <dbReference type="EMBL" id="KAJ8010183.1"/>
    </source>
</evidence>
<accession>A0ACC2H2D4</accession>
<dbReference type="EMBL" id="CM055733">
    <property type="protein sequence ID" value="KAJ8010183.1"/>
    <property type="molecule type" value="Genomic_DNA"/>
</dbReference>
<name>A0ACC2H2D4_DALPE</name>
<gene>
    <name evidence="1" type="ORF">DPEC_G00072340</name>
</gene>
<evidence type="ECO:0000313" key="2">
    <source>
        <dbReference type="Proteomes" id="UP001157502"/>
    </source>
</evidence>
<reference evidence="1" key="1">
    <citation type="submission" date="2021-05" db="EMBL/GenBank/DDBJ databases">
        <authorList>
            <person name="Pan Q."/>
            <person name="Jouanno E."/>
            <person name="Zahm M."/>
            <person name="Klopp C."/>
            <person name="Cabau C."/>
            <person name="Louis A."/>
            <person name="Berthelot C."/>
            <person name="Parey E."/>
            <person name="Roest Crollius H."/>
            <person name="Montfort J."/>
            <person name="Robinson-Rechavi M."/>
            <person name="Bouchez O."/>
            <person name="Lampietro C."/>
            <person name="Lopez Roques C."/>
            <person name="Donnadieu C."/>
            <person name="Postlethwait J."/>
            <person name="Bobe J."/>
            <person name="Dillon D."/>
            <person name="Chandos A."/>
            <person name="von Hippel F."/>
            <person name="Guiguen Y."/>
        </authorList>
    </citation>
    <scope>NUCLEOTIDE SEQUENCE</scope>
    <source>
        <strain evidence="1">YG-Jan2019</strain>
    </source>
</reference>
<dbReference type="Proteomes" id="UP001157502">
    <property type="component" value="Chromosome 6"/>
</dbReference>
<proteinExistence type="predicted"/>
<protein>
    <submittedName>
        <fullName evidence="1">Uncharacterized protein</fullName>
    </submittedName>
</protein>